<dbReference type="PANTHER" id="PTHR35784:SF1">
    <property type="entry name" value="MEDIATOR OF RNA POLYMERASE II TRANSCRIPTION SUBUNIT 5"/>
    <property type="match status" value="1"/>
</dbReference>
<dbReference type="GO" id="GO:0006357">
    <property type="term" value="P:regulation of transcription by RNA polymerase II"/>
    <property type="evidence" value="ECO:0007669"/>
    <property type="project" value="InterPro"/>
</dbReference>
<evidence type="ECO:0000256" key="7">
    <source>
        <dbReference type="ARBA" id="ARBA00023242"/>
    </source>
</evidence>
<evidence type="ECO:0000313" key="9">
    <source>
        <dbReference type="EMBL" id="KAF7784377.1"/>
    </source>
</evidence>
<reference evidence="9 10" key="1">
    <citation type="journal article" name="Sci. Rep.">
        <title>Telomere-to-telomere assembled and centromere annotated genomes of the two main subspecies of the button mushroom Agaricus bisporus reveal especially polymorphic chromosome ends.</title>
        <authorList>
            <person name="Sonnenberg A.S.M."/>
            <person name="Sedaghat-Telgerd N."/>
            <person name="Lavrijssen B."/>
            <person name="Ohm R.A."/>
            <person name="Hendrickx P.M."/>
            <person name="Scholtmeijer K."/>
            <person name="Baars J.J.P."/>
            <person name="van Peer A."/>
        </authorList>
    </citation>
    <scope>NUCLEOTIDE SEQUENCE [LARGE SCALE GENOMIC DNA]</scope>
    <source>
        <strain evidence="9 10">H119_p4</strain>
    </source>
</reference>
<proteinExistence type="inferred from homology"/>
<keyword evidence="7" id="KW-0539">Nucleus</keyword>
<evidence type="ECO:0000256" key="5">
    <source>
        <dbReference type="ARBA" id="ARBA00023159"/>
    </source>
</evidence>
<dbReference type="GO" id="GO:0003712">
    <property type="term" value="F:transcription coregulator activity"/>
    <property type="evidence" value="ECO:0007669"/>
    <property type="project" value="InterPro"/>
</dbReference>
<dbReference type="Proteomes" id="UP000629468">
    <property type="component" value="Unassembled WGS sequence"/>
</dbReference>
<comment type="similarity">
    <text evidence="2">Belongs to the Mediator complex subunit 5 family.</text>
</comment>
<dbReference type="AlphaFoldDB" id="A0A8H7KL52"/>
<evidence type="ECO:0000256" key="2">
    <source>
        <dbReference type="ARBA" id="ARBA00008782"/>
    </source>
</evidence>
<evidence type="ECO:0000256" key="1">
    <source>
        <dbReference type="ARBA" id="ARBA00004123"/>
    </source>
</evidence>
<sequence length="933" mass="103769">MNLDELTRNCFQSGVSAPKWLALCRKFVDKSPNPHSHEVVENSLSNSVLVLFSSYPGDSELQGYLKYAIQSGMLSLATYVSTFLQAARSSELHTASTLDLLCRVALDAHYSSGLSPIGSIVSFTETPVTILNTIHDAMELLRASYTELSISHSHQIISSASELLVLLLSCVSDYSQIPHAQAAMHYTNAHRLLTIPYRLEPEVRQMLESYLVALSISMGDDTKAAEEAQMIQSMQLTLGKPDVQGSGRDIITFGLMLHQWVDQRGHDYEVGCTNDAIATLIAILRWTAWTPTVFYTQLLTTAFMCLAQSAGMSIVWKAFIVGRLPTLLTSFEAAATKGDNASQADWRNAMSAALEYIFRRPDLVIECEHVLSRASGHSEDDLERPFNRDLLQSLIRHELIDVDYALQLDPSFTMETGSRLFAEAQEAGVDFVLYIESRIGLDIEVNDACAWINRIWRDCSSHHFFAQVAFNRFIQFTKSLNADDLGHLCRILYTSDYALEILSLHVKLTEVVFHALRFLDEYDCESVGNPQTAVSHLGNIILLVQYVIIRYQLNPTSISMMDQTISAAYLFSSAHVQDVGTLPTEEAVAFSAWFKALFDSNSEGIEDTILRSTPPKLLLRLSSSLIAHALRSKLETDVLKNGISYFTSELLSWTLFNVVRGVLREFEAIKPVNPAFLETIQTFVLSPSCPRPVILLCKDQLYDLLSLKRLKNITTFDVTAIRNKLNEVTKRNASDTGKMAVANLQSWEAQSKQDIHNAITAASAQKVPRLNIENCLRFSTPTKFLHSFWCEILIPGSMRETETVKRLATFVLAMPRSSEAPPLLPIFLHIVLPSLISNIDLQQQSEQSIAADVLATVISSALIAAAHLDWAVRTISGEHKPVLGQHSPALVRQLAAELRNARNRQAGSLVAQKLAASQSFASNFPFFVTELNA</sequence>
<dbReference type="GO" id="GO:0016592">
    <property type="term" value="C:mediator complex"/>
    <property type="evidence" value="ECO:0007669"/>
    <property type="project" value="InterPro"/>
</dbReference>
<evidence type="ECO:0000256" key="6">
    <source>
        <dbReference type="ARBA" id="ARBA00023163"/>
    </source>
</evidence>
<gene>
    <name evidence="9" type="ORF">Agabi119p4_542</name>
</gene>
<name>A0A8H7KL52_AGABI</name>
<keyword evidence="4" id="KW-0805">Transcription regulation</keyword>
<comment type="subcellular location">
    <subcellularLocation>
        <location evidence="1">Nucleus</location>
    </subcellularLocation>
</comment>
<accession>A0A8H7KL52</accession>
<evidence type="ECO:0000256" key="8">
    <source>
        <dbReference type="ARBA" id="ARBA00031256"/>
    </source>
</evidence>
<protein>
    <recommendedName>
        <fullName evidence="3">Mediator of RNA polymerase II transcription subunit 5</fullName>
    </recommendedName>
    <alternativeName>
        <fullName evidence="8">Mediator complex subunit 5</fullName>
    </alternativeName>
</protein>
<dbReference type="PANTHER" id="PTHR35784">
    <property type="entry name" value="MEDIATOR OF RNA POLYMERASE II TRANSCRIPTION SUBUNIT 5"/>
    <property type="match status" value="1"/>
</dbReference>
<keyword evidence="6" id="KW-0804">Transcription</keyword>
<comment type="caution">
    <text evidence="9">The sequence shown here is derived from an EMBL/GenBank/DDBJ whole genome shotgun (WGS) entry which is preliminary data.</text>
</comment>
<dbReference type="InterPro" id="IPR014801">
    <property type="entry name" value="Mediator_Med5_fun"/>
</dbReference>
<evidence type="ECO:0000256" key="3">
    <source>
        <dbReference type="ARBA" id="ARBA00020628"/>
    </source>
</evidence>
<evidence type="ECO:0000256" key="4">
    <source>
        <dbReference type="ARBA" id="ARBA00023015"/>
    </source>
</evidence>
<evidence type="ECO:0000313" key="10">
    <source>
        <dbReference type="Proteomes" id="UP000629468"/>
    </source>
</evidence>
<dbReference type="EMBL" id="JABXXO010000001">
    <property type="protein sequence ID" value="KAF7784377.1"/>
    <property type="molecule type" value="Genomic_DNA"/>
</dbReference>
<organism evidence="9 10">
    <name type="scientific">Agaricus bisporus var. burnettii</name>
    <dbReference type="NCBI Taxonomy" id="192524"/>
    <lineage>
        <taxon>Eukaryota</taxon>
        <taxon>Fungi</taxon>
        <taxon>Dikarya</taxon>
        <taxon>Basidiomycota</taxon>
        <taxon>Agaricomycotina</taxon>
        <taxon>Agaricomycetes</taxon>
        <taxon>Agaricomycetidae</taxon>
        <taxon>Agaricales</taxon>
        <taxon>Agaricineae</taxon>
        <taxon>Agaricaceae</taxon>
        <taxon>Agaricus</taxon>
    </lineage>
</organism>
<keyword evidence="5" id="KW-0010">Activator</keyword>